<dbReference type="EMBL" id="QFQP01000001">
    <property type="protein sequence ID" value="PZR18726.1"/>
    <property type="molecule type" value="Genomic_DNA"/>
</dbReference>
<sequence>MTPQGQVGAPEQSWFKKNWMWLAGAGCAIPLMCCGATMVLGLVMDDGKTSPVRIGALPAARVDCGTPGPDGVDCDVKRTEGTAALEACWDLEITCNNGGVMSGHACGELGDGEGSTVTNMPVADFSNQDGCDAPRSGAVKNLSVTQR</sequence>
<feature type="transmembrane region" description="Helical" evidence="2">
    <location>
        <begin position="20"/>
        <end position="43"/>
    </location>
</feature>
<evidence type="ECO:0000256" key="2">
    <source>
        <dbReference type="SAM" id="Phobius"/>
    </source>
</evidence>
<name>A0A2W5U2N7_9BACT</name>
<keyword evidence="2" id="KW-0472">Membrane</keyword>
<protein>
    <submittedName>
        <fullName evidence="3">Uncharacterized protein</fullName>
    </submittedName>
</protein>
<keyword evidence="2" id="KW-1133">Transmembrane helix</keyword>
<dbReference type="Proteomes" id="UP000249061">
    <property type="component" value="Unassembled WGS sequence"/>
</dbReference>
<comment type="caution">
    <text evidence="3">The sequence shown here is derived from an EMBL/GenBank/DDBJ whole genome shotgun (WGS) entry which is preliminary data.</text>
</comment>
<dbReference type="AlphaFoldDB" id="A0A2W5U2N7"/>
<feature type="compositionally biased region" description="Polar residues" evidence="1">
    <location>
        <begin position="117"/>
        <end position="129"/>
    </location>
</feature>
<keyword evidence="2" id="KW-0812">Transmembrane</keyword>
<evidence type="ECO:0000313" key="3">
    <source>
        <dbReference type="EMBL" id="PZR18726.1"/>
    </source>
</evidence>
<feature type="region of interest" description="Disordered" evidence="1">
    <location>
        <begin position="117"/>
        <end position="137"/>
    </location>
</feature>
<evidence type="ECO:0000313" key="4">
    <source>
        <dbReference type="Proteomes" id="UP000249061"/>
    </source>
</evidence>
<proteinExistence type="predicted"/>
<gene>
    <name evidence="3" type="ORF">DI536_02280</name>
</gene>
<reference evidence="3 4" key="1">
    <citation type="submission" date="2017-08" db="EMBL/GenBank/DDBJ databases">
        <title>Infants hospitalized years apart are colonized by the same room-sourced microbial strains.</title>
        <authorList>
            <person name="Brooks B."/>
            <person name="Olm M.R."/>
            <person name="Firek B.A."/>
            <person name="Baker R."/>
            <person name="Thomas B.C."/>
            <person name="Morowitz M.J."/>
            <person name="Banfield J.F."/>
        </authorList>
    </citation>
    <scope>NUCLEOTIDE SEQUENCE [LARGE SCALE GENOMIC DNA]</scope>
    <source>
        <strain evidence="3">S2_003_000_R2_14</strain>
    </source>
</reference>
<accession>A0A2W5U2N7</accession>
<evidence type="ECO:0000256" key="1">
    <source>
        <dbReference type="SAM" id="MobiDB-lite"/>
    </source>
</evidence>
<organism evidence="3 4">
    <name type="scientific">Archangium gephyra</name>
    <dbReference type="NCBI Taxonomy" id="48"/>
    <lineage>
        <taxon>Bacteria</taxon>
        <taxon>Pseudomonadati</taxon>
        <taxon>Myxococcota</taxon>
        <taxon>Myxococcia</taxon>
        <taxon>Myxococcales</taxon>
        <taxon>Cystobacterineae</taxon>
        <taxon>Archangiaceae</taxon>
        <taxon>Archangium</taxon>
    </lineage>
</organism>